<evidence type="ECO:0000259" key="1">
    <source>
        <dbReference type="Pfam" id="PF22740"/>
    </source>
</evidence>
<evidence type="ECO:0000313" key="3">
    <source>
        <dbReference type="Proteomes" id="UP000239867"/>
    </source>
</evidence>
<dbReference type="GO" id="GO:0005524">
    <property type="term" value="F:ATP binding"/>
    <property type="evidence" value="ECO:0007669"/>
    <property type="project" value="InterPro"/>
</dbReference>
<name>A0A2L1GQS2_9BACT</name>
<dbReference type="InterPro" id="IPR005337">
    <property type="entry name" value="RapZ-like"/>
</dbReference>
<dbReference type="Pfam" id="PF22740">
    <property type="entry name" value="PapZ_C"/>
    <property type="match status" value="1"/>
</dbReference>
<reference evidence="2 3" key="1">
    <citation type="journal article" date="2018" name="MBio">
        <title>Insights into the evolution of host association through the isolation and characterization of a novel human periodontal pathobiont, Desulfobulbus oralis.</title>
        <authorList>
            <person name="Cross K.L."/>
            <person name="Chirania P."/>
            <person name="Xiong W."/>
            <person name="Beall C.J."/>
            <person name="Elkins J.G."/>
            <person name="Giannone R.J."/>
            <person name="Griffen A.L."/>
            <person name="Guss A.M."/>
            <person name="Hettich R.L."/>
            <person name="Joshi S.S."/>
            <person name="Mokrzan E.M."/>
            <person name="Martin R.K."/>
            <person name="Zhulin I.B."/>
            <person name="Leys E.J."/>
            <person name="Podar M."/>
        </authorList>
    </citation>
    <scope>NUCLEOTIDE SEQUENCE [LARGE SCALE GENOMIC DNA]</scope>
    <source>
        <strain evidence="2 3">ORNL</strain>
    </source>
</reference>
<organism evidence="2 3">
    <name type="scientific">Desulfobulbus oralis</name>
    <dbReference type="NCBI Taxonomy" id="1986146"/>
    <lineage>
        <taxon>Bacteria</taxon>
        <taxon>Pseudomonadati</taxon>
        <taxon>Thermodesulfobacteriota</taxon>
        <taxon>Desulfobulbia</taxon>
        <taxon>Desulfobulbales</taxon>
        <taxon>Desulfobulbaceae</taxon>
        <taxon>Desulfobulbus</taxon>
    </lineage>
</organism>
<protein>
    <recommendedName>
        <fullName evidence="1">RapZ C-terminal domain-containing protein</fullName>
    </recommendedName>
</protein>
<dbReference type="KEGG" id="deo:CAY53_11560"/>
<dbReference type="RefSeq" id="WP_104937236.1">
    <property type="nucleotide sequence ID" value="NZ_CP021255.1"/>
</dbReference>
<gene>
    <name evidence="2" type="ORF">CAY53_11560</name>
</gene>
<evidence type="ECO:0000313" key="2">
    <source>
        <dbReference type="EMBL" id="AVD72031.1"/>
    </source>
</evidence>
<dbReference type="EMBL" id="CP021255">
    <property type="protein sequence ID" value="AVD72031.1"/>
    <property type="molecule type" value="Genomic_DNA"/>
</dbReference>
<dbReference type="AlphaFoldDB" id="A0A2L1GQS2"/>
<sequence length="125" mass="14201">MQITVSSFGFSHGAMEADYVFDLRFLPNPFWVAELKPYPGTDERVADYVLRQPETREFLALLQRLLTFVCAAWAINGKKDSLVIALGCTGGYHRSVALTEHLAAWLQDKGYAVCRRHRDMAKNHL</sequence>
<dbReference type="PANTHER" id="PTHR30448">
    <property type="entry name" value="RNASE ADAPTER PROTEIN RAPZ"/>
    <property type="match status" value="1"/>
</dbReference>
<dbReference type="OrthoDB" id="9784461at2"/>
<dbReference type="InterPro" id="IPR053931">
    <property type="entry name" value="RapZ_C"/>
</dbReference>
<proteinExistence type="predicted"/>
<keyword evidence="3" id="KW-1185">Reference proteome</keyword>
<feature type="domain" description="RapZ C-terminal" evidence="1">
    <location>
        <begin position="1"/>
        <end position="120"/>
    </location>
</feature>
<dbReference type="PANTHER" id="PTHR30448:SF0">
    <property type="entry name" value="RNASE ADAPTER PROTEIN RAPZ"/>
    <property type="match status" value="1"/>
</dbReference>
<accession>A0A2L1GQS2</accession>
<dbReference type="Proteomes" id="UP000239867">
    <property type="component" value="Chromosome"/>
</dbReference>